<protein>
    <submittedName>
        <fullName evidence="2">Glycosyltransferase, family 2</fullName>
    </submittedName>
</protein>
<dbReference type="InterPro" id="IPR001173">
    <property type="entry name" value="Glyco_trans_2-like"/>
</dbReference>
<feature type="domain" description="Glycosyltransferase 2-like" evidence="1">
    <location>
        <begin position="7"/>
        <end position="139"/>
    </location>
</feature>
<keyword evidence="2" id="KW-0808">Transferase</keyword>
<accession>A0A6G5QJB6</accession>
<dbReference type="Pfam" id="PF00535">
    <property type="entry name" value="Glycos_transf_2"/>
    <property type="match status" value="1"/>
</dbReference>
<gene>
    <name evidence="2" type="ORF">CMUC_1965</name>
</gene>
<dbReference type="EMBL" id="CP012542">
    <property type="protein sequence ID" value="QCD45704.1"/>
    <property type="molecule type" value="Genomic_DNA"/>
</dbReference>
<evidence type="ECO:0000259" key="1">
    <source>
        <dbReference type="Pfam" id="PF00535"/>
    </source>
</evidence>
<dbReference type="SUPFAM" id="SSF53448">
    <property type="entry name" value="Nucleotide-diphospho-sugar transferases"/>
    <property type="match status" value="1"/>
</dbReference>
<keyword evidence="3" id="KW-1185">Reference proteome</keyword>
<organism evidence="2 3">
    <name type="scientific">Campylobacter mucosalis CCUG 21559</name>
    <dbReference type="NCBI Taxonomy" id="1032067"/>
    <lineage>
        <taxon>Bacteria</taxon>
        <taxon>Pseudomonadati</taxon>
        <taxon>Campylobacterota</taxon>
        <taxon>Epsilonproteobacteria</taxon>
        <taxon>Campylobacterales</taxon>
        <taxon>Campylobacteraceae</taxon>
        <taxon>Campylobacter</taxon>
    </lineage>
</organism>
<sequence length="236" mass="27159">MYKLAFLIPHFNHSKNLAKLIKRLSEFECEILIVDDGSDKEHKEILKTLNARVIYRKTNGGKGAAVKDGFKFLAQNGFTHALQIDADMQHDVSYLSGFLTLSKERQNALICANPIYGKDAPKARLYGRKITNFWVYINTLGARIKDAMCGLRIYPLEAVSKILHHCKADKMDFDIDILYLLFKAEIEILWFDVPVRYEKDGVSHFRAFKDNFLISKTHAKHFFALPKFIFKRLIGG</sequence>
<reference evidence="2 3" key="1">
    <citation type="submission" date="2016-07" db="EMBL/GenBank/DDBJ databases">
        <title>Comparative genomics of the Campylobacter concisus group.</title>
        <authorList>
            <person name="Miller W.G."/>
            <person name="Yee E."/>
            <person name="Chapman M.H."/>
            <person name="Huynh S."/>
            <person name="Bono J.L."/>
            <person name="On S.L.W."/>
            <person name="StLeger J."/>
            <person name="Foster G."/>
            <person name="Parker C.T."/>
        </authorList>
    </citation>
    <scope>NUCLEOTIDE SEQUENCE [LARGE SCALE GENOMIC DNA]</scope>
    <source>
        <strain evidence="2 3">CCUG 21559</strain>
    </source>
</reference>
<dbReference type="AlphaFoldDB" id="A0A6G5QJB6"/>
<dbReference type="GO" id="GO:0006487">
    <property type="term" value="P:protein N-linked glycosylation"/>
    <property type="evidence" value="ECO:0007669"/>
    <property type="project" value="TreeGrafter"/>
</dbReference>
<proteinExistence type="predicted"/>
<dbReference type="GO" id="GO:0016740">
    <property type="term" value="F:transferase activity"/>
    <property type="evidence" value="ECO:0007669"/>
    <property type="project" value="UniProtKB-KW"/>
</dbReference>
<dbReference type="CDD" id="cd04179">
    <property type="entry name" value="DPM_DPG-synthase_like"/>
    <property type="match status" value="1"/>
</dbReference>
<dbReference type="Proteomes" id="UP000503264">
    <property type="component" value="Chromosome"/>
</dbReference>
<name>A0A6G5QJB6_9BACT</name>
<dbReference type="Gene3D" id="3.90.550.10">
    <property type="entry name" value="Spore Coat Polysaccharide Biosynthesis Protein SpsA, Chain A"/>
    <property type="match status" value="1"/>
</dbReference>
<dbReference type="InterPro" id="IPR029044">
    <property type="entry name" value="Nucleotide-diphossugar_trans"/>
</dbReference>
<dbReference type="PANTHER" id="PTHR10859">
    <property type="entry name" value="GLYCOSYL TRANSFERASE"/>
    <property type="match status" value="1"/>
</dbReference>
<dbReference type="RefSeq" id="WP_171994331.1">
    <property type="nucleotide sequence ID" value="NZ_CP012542.1"/>
</dbReference>
<evidence type="ECO:0000313" key="3">
    <source>
        <dbReference type="Proteomes" id="UP000503264"/>
    </source>
</evidence>
<evidence type="ECO:0000313" key="2">
    <source>
        <dbReference type="EMBL" id="QCD45704.1"/>
    </source>
</evidence>
<dbReference type="PANTHER" id="PTHR10859:SF91">
    <property type="entry name" value="DOLICHYL-PHOSPHATE BETA-GLUCOSYLTRANSFERASE"/>
    <property type="match status" value="1"/>
</dbReference>